<dbReference type="InParanoid" id="A0A0C3P228"/>
<dbReference type="AlphaFoldDB" id="A0A0C3P228"/>
<gene>
    <name evidence="1" type="ORF">M404DRAFT_1003048</name>
</gene>
<protein>
    <submittedName>
        <fullName evidence="1">Uncharacterized protein</fullName>
    </submittedName>
</protein>
<name>A0A0C3P228_PISTI</name>
<evidence type="ECO:0000313" key="2">
    <source>
        <dbReference type="Proteomes" id="UP000054217"/>
    </source>
</evidence>
<keyword evidence="2" id="KW-1185">Reference proteome</keyword>
<organism evidence="1 2">
    <name type="scientific">Pisolithus tinctorius Marx 270</name>
    <dbReference type="NCBI Taxonomy" id="870435"/>
    <lineage>
        <taxon>Eukaryota</taxon>
        <taxon>Fungi</taxon>
        <taxon>Dikarya</taxon>
        <taxon>Basidiomycota</taxon>
        <taxon>Agaricomycotina</taxon>
        <taxon>Agaricomycetes</taxon>
        <taxon>Agaricomycetidae</taxon>
        <taxon>Boletales</taxon>
        <taxon>Sclerodermatineae</taxon>
        <taxon>Pisolithaceae</taxon>
        <taxon>Pisolithus</taxon>
    </lineage>
</organism>
<dbReference type="EMBL" id="KN831988">
    <property type="protein sequence ID" value="KIO01344.1"/>
    <property type="molecule type" value="Genomic_DNA"/>
</dbReference>
<proteinExistence type="predicted"/>
<dbReference type="Proteomes" id="UP000054217">
    <property type="component" value="Unassembled WGS sequence"/>
</dbReference>
<sequence>MNGSLPSGRAYLPSGDILGHPDDRAGATVKSLQTALECERWKLVCAASLDMERVSKLGTTNDGPHPRWATLQSPSSELVGMLGYAFSEHDGRQLKT</sequence>
<reference evidence="1 2" key="1">
    <citation type="submission" date="2014-04" db="EMBL/GenBank/DDBJ databases">
        <authorList>
            <consortium name="DOE Joint Genome Institute"/>
            <person name="Kuo A."/>
            <person name="Kohler A."/>
            <person name="Costa M.D."/>
            <person name="Nagy L.G."/>
            <person name="Floudas D."/>
            <person name="Copeland A."/>
            <person name="Barry K.W."/>
            <person name="Cichocki N."/>
            <person name="Veneault-Fourrey C."/>
            <person name="LaButti K."/>
            <person name="Lindquist E.A."/>
            <person name="Lipzen A."/>
            <person name="Lundell T."/>
            <person name="Morin E."/>
            <person name="Murat C."/>
            <person name="Sun H."/>
            <person name="Tunlid A."/>
            <person name="Henrissat B."/>
            <person name="Grigoriev I.V."/>
            <person name="Hibbett D.S."/>
            <person name="Martin F."/>
            <person name="Nordberg H.P."/>
            <person name="Cantor M.N."/>
            <person name="Hua S.X."/>
        </authorList>
    </citation>
    <scope>NUCLEOTIDE SEQUENCE [LARGE SCALE GENOMIC DNA]</scope>
    <source>
        <strain evidence="1 2">Marx 270</strain>
    </source>
</reference>
<evidence type="ECO:0000313" key="1">
    <source>
        <dbReference type="EMBL" id="KIO01344.1"/>
    </source>
</evidence>
<dbReference type="HOGENOM" id="CLU_2360593_0_0_1"/>
<accession>A0A0C3P228</accession>
<reference evidence="2" key="2">
    <citation type="submission" date="2015-01" db="EMBL/GenBank/DDBJ databases">
        <title>Evolutionary Origins and Diversification of the Mycorrhizal Mutualists.</title>
        <authorList>
            <consortium name="DOE Joint Genome Institute"/>
            <consortium name="Mycorrhizal Genomics Consortium"/>
            <person name="Kohler A."/>
            <person name="Kuo A."/>
            <person name="Nagy L.G."/>
            <person name="Floudas D."/>
            <person name="Copeland A."/>
            <person name="Barry K.W."/>
            <person name="Cichocki N."/>
            <person name="Veneault-Fourrey C."/>
            <person name="LaButti K."/>
            <person name="Lindquist E.A."/>
            <person name="Lipzen A."/>
            <person name="Lundell T."/>
            <person name="Morin E."/>
            <person name="Murat C."/>
            <person name="Riley R."/>
            <person name="Ohm R."/>
            <person name="Sun H."/>
            <person name="Tunlid A."/>
            <person name="Henrissat B."/>
            <person name="Grigoriev I.V."/>
            <person name="Hibbett D.S."/>
            <person name="Martin F."/>
        </authorList>
    </citation>
    <scope>NUCLEOTIDE SEQUENCE [LARGE SCALE GENOMIC DNA]</scope>
    <source>
        <strain evidence="2">Marx 270</strain>
    </source>
</reference>